<evidence type="ECO:0000313" key="2">
    <source>
        <dbReference type="Proteomes" id="UP000008177"/>
    </source>
</evidence>
<protein>
    <submittedName>
        <fullName evidence="1">Uncharacterized protein</fullName>
    </submittedName>
</protein>
<name>G2Y0S0_BOTF4</name>
<gene>
    <name evidence="1" type="ORF">BofuT4_P117850.1</name>
</gene>
<dbReference type="Proteomes" id="UP000008177">
    <property type="component" value="Unplaced contigs"/>
</dbReference>
<dbReference type="EMBL" id="FQ790281">
    <property type="protein sequence ID" value="CCD46235.1"/>
    <property type="molecule type" value="Genomic_DNA"/>
</dbReference>
<dbReference type="InParanoid" id="G2Y0S0"/>
<proteinExistence type="predicted"/>
<dbReference type="HOGENOM" id="CLU_2120727_0_0_1"/>
<reference evidence="2" key="1">
    <citation type="journal article" date="2011" name="PLoS Genet.">
        <title>Genomic analysis of the necrotrophic fungal pathogens Sclerotinia sclerotiorum and Botrytis cinerea.</title>
        <authorList>
            <person name="Amselem J."/>
            <person name="Cuomo C.A."/>
            <person name="van Kan J.A."/>
            <person name="Viaud M."/>
            <person name="Benito E.P."/>
            <person name="Couloux A."/>
            <person name="Coutinho P.M."/>
            <person name="de Vries R.P."/>
            <person name="Dyer P.S."/>
            <person name="Fillinger S."/>
            <person name="Fournier E."/>
            <person name="Gout L."/>
            <person name="Hahn M."/>
            <person name="Kohn L."/>
            <person name="Lapalu N."/>
            <person name="Plummer K.M."/>
            <person name="Pradier J.M."/>
            <person name="Quevillon E."/>
            <person name="Sharon A."/>
            <person name="Simon A."/>
            <person name="ten Have A."/>
            <person name="Tudzynski B."/>
            <person name="Tudzynski P."/>
            <person name="Wincker P."/>
            <person name="Andrew M."/>
            <person name="Anthouard V."/>
            <person name="Beever R.E."/>
            <person name="Beffa R."/>
            <person name="Benoit I."/>
            <person name="Bouzid O."/>
            <person name="Brault B."/>
            <person name="Chen Z."/>
            <person name="Choquer M."/>
            <person name="Collemare J."/>
            <person name="Cotton P."/>
            <person name="Danchin E.G."/>
            <person name="Da Silva C."/>
            <person name="Gautier A."/>
            <person name="Giraud C."/>
            <person name="Giraud T."/>
            <person name="Gonzalez C."/>
            <person name="Grossetete S."/>
            <person name="Guldener U."/>
            <person name="Henrissat B."/>
            <person name="Howlett B.J."/>
            <person name="Kodira C."/>
            <person name="Kretschmer M."/>
            <person name="Lappartient A."/>
            <person name="Leroch M."/>
            <person name="Levis C."/>
            <person name="Mauceli E."/>
            <person name="Neuveglise C."/>
            <person name="Oeser B."/>
            <person name="Pearson M."/>
            <person name="Poulain J."/>
            <person name="Poussereau N."/>
            <person name="Quesneville H."/>
            <person name="Rascle C."/>
            <person name="Schumacher J."/>
            <person name="Segurens B."/>
            <person name="Sexton A."/>
            <person name="Silva E."/>
            <person name="Sirven C."/>
            <person name="Soanes D.M."/>
            <person name="Talbot N.J."/>
            <person name="Templeton M."/>
            <person name="Yandava C."/>
            <person name="Yarden O."/>
            <person name="Zeng Q."/>
            <person name="Rollins J.A."/>
            <person name="Lebrun M.H."/>
            <person name="Dickman M."/>
        </authorList>
    </citation>
    <scope>NUCLEOTIDE SEQUENCE [LARGE SCALE GENOMIC DNA]</scope>
    <source>
        <strain evidence="2">T4</strain>
    </source>
</reference>
<sequence length="114" mass="13029">MLTVASLTIVRFPFNQLELLGPTGSGYSYKGRSVFPGGGGLPEKSEFDRFELPVIVRDLRKGCRDDEETGGDKDFSSPFKLASRRFGFEMDRDRDCDRIFLDRVVDEDKLERVR</sequence>
<evidence type="ECO:0000313" key="1">
    <source>
        <dbReference type="EMBL" id="CCD46235.1"/>
    </source>
</evidence>
<accession>G2Y0S0</accession>
<organism evidence="1 2">
    <name type="scientific">Botryotinia fuckeliana (strain T4)</name>
    <name type="common">Noble rot fungus</name>
    <name type="synonym">Botrytis cinerea</name>
    <dbReference type="NCBI Taxonomy" id="999810"/>
    <lineage>
        <taxon>Eukaryota</taxon>
        <taxon>Fungi</taxon>
        <taxon>Dikarya</taxon>
        <taxon>Ascomycota</taxon>
        <taxon>Pezizomycotina</taxon>
        <taxon>Leotiomycetes</taxon>
        <taxon>Helotiales</taxon>
        <taxon>Sclerotiniaceae</taxon>
        <taxon>Botrytis</taxon>
    </lineage>
</organism>
<dbReference type="AlphaFoldDB" id="G2Y0S0"/>